<evidence type="ECO:0000256" key="6">
    <source>
        <dbReference type="RuleBase" id="RU366049"/>
    </source>
</evidence>
<keyword evidence="10" id="KW-1185">Reference proteome</keyword>
<keyword evidence="5 6" id="KW-0131">Cell cycle</keyword>
<feature type="compositionally biased region" description="Acidic residues" evidence="7">
    <location>
        <begin position="21"/>
        <end position="43"/>
    </location>
</feature>
<comment type="caution">
    <text evidence="9">The sequence shown here is derived from an EMBL/GenBank/DDBJ whole genome shotgun (WGS) entry which is preliminary data.</text>
</comment>
<dbReference type="GO" id="GO:0043111">
    <property type="term" value="P:replication fork arrest"/>
    <property type="evidence" value="ECO:0007669"/>
    <property type="project" value="TreeGrafter"/>
</dbReference>
<evidence type="ECO:0000256" key="7">
    <source>
        <dbReference type="SAM" id="MobiDB-lite"/>
    </source>
</evidence>
<accession>A0AAE1GKB5</accession>
<feature type="region of interest" description="Disordered" evidence="7">
    <location>
        <begin position="440"/>
        <end position="492"/>
    </location>
</feature>
<dbReference type="EMBL" id="JAWQEG010000209">
    <property type="protein sequence ID" value="KAK3893432.1"/>
    <property type="molecule type" value="Genomic_DNA"/>
</dbReference>
<dbReference type="PANTHER" id="PTHR13220">
    <property type="entry name" value="TIMELESS INTERACTING-RELATED"/>
    <property type="match status" value="1"/>
</dbReference>
<feature type="compositionally biased region" description="Polar residues" evidence="7">
    <location>
        <begin position="527"/>
        <end position="541"/>
    </location>
</feature>
<keyword evidence="3 6" id="KW-0227">DNA damage</keyword>
<evidence type="ECO:0000313" key="9">
    <source>
        <dbReference type="EMBL" id="KAK3893432.1"/>
    </source>
</evidence>
<feature type="region of interest" description="Disordered" evidence="7">
    <location>
        <begin position="369"/>
        <end position="388"/>
    </location>
</feature>
<dbReference type="InterPro" id="IPR040038">
    <property type="entry name" value="TIPIN/Csm3/Swi3"/>
</dbReference>
<keyword evidence="4 6" id="KW-0539">Nucleus</keyword>
<feature type="region of interest" description="Disordered" evidence="7">
    <location>
        <begin position="518"/>
        <end position="549"/>
    </location>
</feature>
<dbReference type="GO" id="GO:0006974">
    <property type="term" value="P:DNA damage response"/>
    <property type="evidence" value="ECO:0007669"/>
    <property type="project" value="UniProtKB-KW"/>
</dbReference>
<comment type="similarity">
    <text evidence="2 6">Belongs to the CSM3 family.</text>
</comment>
<feature type="compositionally biased region" description="Polar residues" evidence="7">
    <location>
        <begin position="456"/>
        <end position="470"/>
    </location>
</feature>
<protein>
    <recommendedName>
        <fullName evidence="6">TIMELESS-interacting protein</fullName>
    </recommendedName>
</protein>
<dbReference type="GO" id="GO:0031297">
    <property type="term" value="P:replication fork processing"/>
    <property type="evidence" value="ECO:0007669"/>
    <property type="project" value="UniProtKB-UniRule"/>
</dbReference>
<dbReference type="Proteomes" id="UP001286313">
    <property type="component" value="Unassembled WGS sequence"/>
</dbReference>
<gene>
    <name evidence="9" type="ORF">Pcinc_002755</name>
</gene>
<comment type="subcellular location">
    <subcellularLocation>
        <location evidence="1 6">Nucleus</location>
    </subcellularLocation>
</comment>
<dbReference type="GO" id="GO:0000076">
    <property type="term" value="P:DNA replication checkpoint signaling"/>
    <property type="evidence" value="ECO:0007669"/>
    <property type="project" value="UniProtKB-UniRule"/>
</dbReference>
<feature type="compositionally biased region" description="Polar residues" evidence="7">
    <location>
        <begin position="477"/>
        <end position="492"/>
    </location>
</feature>
<feature type="domain" description="Chromosome segregation in meiosis protein 3" evidence="8">
    <location>
        <begin position="74"/>
        <end position="155"/>
    </location>
</feature>
<feature type="compositionally biased region" description="Basic and acidic residues" evidence="7">
    <location>
        <begin position="237"/>
        <end position="254"/>
    </location>
</feature>
<organism evidence="9 10">
    <name type="scientific">Petrolisthes cinctipes</name>
    <name type="common">Flat porcelain crab</name>
    <dbReference type="NCBI Taxonomy" id="88211"/>
    <lineage>
        <taxon>Eukaryota</taxon>
        <taxon>Metazoa</taxon>
        <taxon>Ecdysozoa</taxon>
        <taxon>Arthropoda</taxon>
        <taxon>Crustacea</taxon>
        <taxon>Multicrustacea</taxon>
        <taxon>Malacostraca</taxon>
        <taxon>Eumalacostraca</taxon>
        <taxon>Eucarida</taxon>
        <taxon>Decapoda</taxon>
        <taxon>Pleocyemata</taxon>
        <taxon>Anomura</taxon>
        <taxon>Galatheoidea</taxon>
        <taxon>Porcellanidae</taxon>
        <taxon>Petrolisthes</taxon>
    </lineage>
</organism>
<feature type="region of interest" description="Disordered" evidence="7">
    <location>
        <begin position="237"/>
        <end position="262"/>
    </location>
</feature>
<comment type="function">
    <text evidence="6">Plays an important role in the control of DNA replication and the maintenance of replication fork stability.</text>
</comment>
<dbReference type="PANTHER" id="PTHR13220:SF11">
    <property type="entry name" value="TIMELESS-INTERACTING PROTEIN"/>
    <property type="match status" value="1"/>
</dbReference>
<dbReference type="AlphaFoldDB" id="A0AAE1GKB5"/>
<evidence type="ECO:0000256" key="1">
    <source>
        <dbReference type="ARBA" id="ARBA00004123"/>
    </source>
</evidence>
<reference evidence="9" key="1">
    <citation type="submission" date="2023-10" db="EMBL/GenBank/DDBJ databases">
        <title>Genome assemblies of two species of porcelain crab, Petrolisthes cinctipes and Petrolisthes manimaculis (Anomura: Porcellanidae).</title>
        <authorList>
            <person name="Angst P."/>
        </authorList>
    </citation>
    <scope>NUCLEOTIDE SEQUENCE</scope>
    <source>
        <strain evidence="9">PB745_01</strain>
        <tissue evidence="9">Gill</tissue>
    </source>
</reference>
<evidence type="ECO:0000256" key="3">
    <source>
        <dbReference type="ARBA" id="ARBA00022763"/>
    </source>
</evidence>
<dbReference type="GO" id="GO:0031298">
    <property type="term" value="C:replication fork protection complex"/>
    <property type="evidence" value="ECO:0007669"/>
    <property type="project" value="TreeGrafter"/>
</dbReference>
<dbReference type="GO" id="GO:0003677">
    <property type="term" value="F:DNA binding"/>
    <property type="evidence" value="ECO:0007669"/>
    <property type="project" value="TreeGrafter"/>
</dbReference>
<sequence>MDLDVMELFGEREAEVINDSGSEDADNDEDDDGGQNNPDEEAIEVPAPGAGGEAGGKTQEAIKPKRIIKNPRPKFDVQRLMGPRGVPALQRTFKDVKWAGKGREREDLRELLRHLQHWGHRLYPAMPFSDTLAQIEKLGSKKNVKVHIKKLRLDMFVMESDGDGGEDNVRRWGDDEEQQQEEVSDPVVDVFDELLGTSGAAGEPTVFPPVPSLPIGVLTAEQKEQLERNRRLAAERRIRRQQEEEDKAREEALHQPETMEQDWSPEELFDTLKQVGNMREQHVDADRDKRSLQNLETVESLDTTLTTNHNTELQDTEVKVTDNPANDISPSRNHDATSNLNSMLQDTEMRDVDMDSTDVLASTTGNTSIKSHLTDLNSSGVSDSQAKNNSTVTVTLPEVCTGVVAAEVDEGAMSSLLLAQDEPGTTSGVEDESVACTQVNTDNSQHTAMTRGESDMVNQKSDDSQQNSKVMNKKSRNYPTSLSENANQLHSSCESGKLLSNNISQSESVNQDLITDSCSQQKDDQTGSRTIHTVNGPNLCQSEERGSQMQDGEVLEDLCTEDLMKMLED</sequence>
<proteinExistence type="inferred from homology"/>
<evidence type="ECO:0000256" key="5">
    <source>
        <dbReference type="ARBA" id="ARBA00023306"/>
    </source>
</evidence>
<evidence type="ECO:0000313" key="10">
    <source>
        <dbReference type="Proteomes" id="UP001286313"/>
    </source>
</evidence>
<evidence type="ECO:0000259" key="8">
    <source>
        <dbReference type="Pfam" id="PF07962"/>
    </source>
</evidence>
<evidence type="ECO:0000256" key="4">
    <source>
        <dbReference type="ARBA" id="ARBA00023242"/>
    </source>
</evidence>
<feature type="region of interest" description="Disordered" evidence="7">
    <location>
        <begin position="9"/>
        <end position="69"/>
    </location>
</feature>
<name>A0AAE1GKB5_PETCI</name>
<dbReference type="InterPro" id="IPR012923">
    <property type="entry name" value="Csm3"/>
</dbReference>
<evidence type="ECO:0000256" key="2">
    <source>
        <dbReference type="ARBA" id="ARBA00006075"/>
    </source>
</evidence>
<dbReference type="Pfam" id="PF07962">
    <property type="entry name" value="Swi3"/>
    <property type="match status" value="1"/>
</dbReference>